<dbReference type="PANTHER" id="PTHR36510">
    <property type="entry name" value="GLUTAMATE--CYSTEINE LIGASE 2-RELATED"/>
    <property type="match status" value="1"/>
</dbReference>
<dbReference type="EMBL" id="CP019154">
    <property type="protein sequence ID" value="AUG48824.1"/>
    <property type="molecule type" value="Genomic_DNA"/>
</dbReference>
<dbReference type="GO" id="GO:0042398">
    <property type="term" value="P:modified amino acid biosynthetic process"/>
    <property type="evidence" value="ECO:0007669"/>
    <property type="project" value="InterPro"/>
</dbReference>
<keyword evidence="1" id="KW-0436">Ligase</keyword>
<keyword evidence="2" id="KW-1185">Reference proteome</keyword>
<dbReference type="Proteomes" id="UP000242917">
    <property type="component" value="Chromosome I"/>
</dbReference>
<dbReference type="Pfam" id="PF04107">
    <property type="entry name" value="GCS2"/>
    <property type="match status" value="1"/>
</dbReference>
<organism evidence="1 2">
    <name type="scientific">Haloarcula taiwanensis</name>
    <dbReference type="NCBI Taxonomy" id="1932004"/>
    <lineage>
        <taxon>Archaea</taxon>
        <taxon>Methanobacteriati</taxon>
        <taxon>Methanobacteriota</taxon>
        <taxon>Stenosarchaea group</taxon>
        <taxon>Halobacteria</taxon>
        <taxon>Halobacteriales</taxon>
        <taxon>Haloarculaceae</taxon>
        <taxon>Haloarcula</taxon>
    </lineage>
</organism>
<dbReference type="AlphaFoldDB" id="A0A2H5A270"/>
<dbReference type="InterPro" id="IPR006336">
    <property type="entry name" value="GCS2"/>
</dbReference>
<accession>A0A2H5A270</accession>
<dbReference type="Gene3D" id="3.30.590.20">
    <property type="match status" value="1"/>
</dbReference>
<evidence type="ECO:0000313" key="2">
    <source>
        <dbReference type="Proteomes" id="UP000242917"/>
    </source>
</evidence>
<protein>
    <submittedName>
        <fullName evidence="1">Glutamate--cysteine ligase</fullName>
    </submittedName>
</protein>
<dbReference type="KEGG" id="hta:BVU17_03430"/>
<dbReference type="InterPro" id="IPR050141">
    <property type="entry name" value="GCL_type2/YbdK_subfam"/>
</dbReference>
<gene>
    <name evidence="1" type="ORF">BVU17_03430</name>
</gene>
<name>A0A2H5A270_9EURY</name>
<dbReference type="InterPro" id="IPR014746">
    <property type="entry name" value="Gln_synth/guanido_kin_cat_dom"/>
</dbReference>
<sequence>MSVHESEPIRRSVEVEYWVVDEAGRLVKPGALVDATPGAEREFVEPLLEVKTTPCETATELHEELLDRLGDVLRRADDLGKRLVPLSTPVNADEISELPSDRTRIQNRVVGDDFEYVRHCAGTHIHVEQQPGRAIDQLNALIAVDPALALVSSSPYFRGRRLADSARSKLYRWMAYDSVPHQGWLWSYLEDAEEWDRRLERRYDDFVTAAIDAGIDRRTVAANFDPESAIWTPVQLRDEFGTVEWRSPDAALPSRVLRLADDVASLMDHLRGTKVRIGGATGGVTDEEIVLPEFDAVLDYANDAIRDGVSADVAAYLDRMGFDVDAYDPVSPTFDRAEPVTEGEAREIRLEHADRLQDDVRQAAPVALD</sequence>
<proteinExistence type="predicted"/>
<dbReference type="PANTHER" id="PTHR36510:SF1">
    <property type="entry name" value="GLUTAMATE--CYSTEINE LIGASE 2-RELATED"/>
    <property type="match status" value="1"/>
</dbReference>
<dbReference type="GO" id="GO:0004357">
    <property type="term" value="F:glutamate-cysteine ligase activity"/>
    <property type="evidence" value="ECO:0007669"/>
    <property type="project" value="InterPro"/>
</dbReference>
<evidence type="ECO:0000313" key="1">
    <source>
        <dbReference type="EMBL" id="AUG48824.1"/>
    </source>
</evidence>
<reference evidence="1 2" key="1">
    <citation type="submission" date="2017-01" db="EMBL/GenBank/DDBJ databases">
        <title>A Red Light-Sensitive Sensory Rhodopsin I From Haloarcula taiwanensis, A New Haloarchaeon Isolated From Taiwan.</title>
        <authorList>
            <person name="Yang C.-S."/>
            <person name="Han Y.-A."/>
            <person name="Chen P.-C."/>
            <person name="Ng W.V."/>
            <person name="Chen T.-W."/>
        </authorList>
    </citation>
    <scope>NUCLEOTIDE SEQUENCE [LARGE SCALE GENOMIC DNA]</scope>
    <source>
        <strain evidence="1 2">Taiwanensis</strain>
    </source>
</reference>
<dbReference type="SUPFAM" id="SSF55931">
    <property type="entry name" value="Glutamine synthetase/guanido kinase"/>
    <property type="match status" value="1"/>
</dbReference>